<feature type="transmembrane region" description="Helical" evidence="8">
    <location>
        <begin position="231"/>
        <end position="253"/>
    </location>
</feature>
<evidence type="ECO:0000256" key="2">
    <source>
        <dbReference type="ARBA" id="ARBA00007935"/>
    </source>
</evidence>
<evidence type="ECO:0000256" key="6">
    <source>
        <dbReference type="ARBA" id="ARBA00022989"/>
    </source>
</evidence>
<feature type="transmembrane region" description="Helical" evidence="8">
    <location>
        <begin position="55"/>
        <end position="74"/>
    </location>
</feature>
<dbReference type="InterPro" id="IPR000522">
    <property type="entry name" value="ABC_transptr_permease_BtuC"/>
</dbReference>
<feature type="transmembrane region" description="Helical" evidence="8">
    <location>
        <begin position="273"/>
        <end position="291"/>
    </location>
</feature>
<protein>
    <submittedName>
        <fullName evidence="9">Iron ABC transporter permease</fullName>
    </submittedName>
</protein>
<dbReference type="InterPro" id="IPR037294">
    <property type="entry name" value="ABC_BtuC-like"/>
</dbReference>
<proteinExistence type="inferred from homology"/>
<keyword evidence="5 8" id="KW-0812">Transmembrane</keyword>
<dbReference type="EMBL" id="JARYGZ010000005">
    <property type="protein sequence ID" value="MDH7640935.1"/>
    <property type="molecule type" value="Genomic_DNA"/>
</dbReference>
<dbReference type="PANTHER" id="PTHR30472:SF25">
    <property type="entry name" value="ABC TRANSPORTER PERMEASE PROTEIN MJ0876-RELATED"/>
    <property type="match status" value="1"/>
</dbReference>
<keyword evidence="6 8" id="KW-1133">Transmembrane helix</keyword>
<feature type="transmembrane region" description="Helical" evidence="8">
    <location>
        <begin position="139"/>
        <end position="160"/>
    </location>
</feature>
<evidence type="ECO:0000313" key="9">
    <source>
        <dbReference type="EMBL" id="MDH7640935.1"/>
    </source>
</evidence>
<keyword evidence="3" id="KW-0813">Transport</keyword>
<evidence type="ECO:0000256" key="3">
    <source>
        <dbReference type="ARBA" id="ARBA00022448"/>
    </source>
</evidence>
<keyword evidence="4" id="KW-1003">Cell membrane</keyword>
<keyword evidence="7 8" id="KW-0472">Membrane</keyword>
<accession>A0ABT6N755</accession>
<evidence type="ECO:0000256" key="8">
    <source>
        <dbReference type="SAM" id="Phobius"/>
    </source>
</evidence>
<evidence type="ECO:0000256" key="1">
    <source>
        <dbReference type="ARBA" id="ARBA00004651"/>
    </source>
</evidence>
<feature type="transmembrane region" description="Helical" evidence="8">
    <location>
        <begin position="86"/>
        <end position="106"/>
    </location>
</feature>
<organism evidence="9 10">
    <name type="scientific">Sphingomonas oryzagri</name>
    <dbReference type="NCBI Taxonomy" id="3042314"/>
    <lineage>
        <taxon>Bacteria</taxon>
        <taxon>Pseudomonadati</taxon>
        <taxon>Pseudomonadota</taxon>
        <taxon>Alphaproteobacteria</taxon>
        <taxon>Sphingomonadales</taxon>
        <taxon>Sphingomonadaceae</taxon>
        <taxon>Sphingomonas</taxon>
    </lineage>
</organism>
<dbReference type="SUPFAM" id="SSF81345">
    <property type="entry name" value="ABC transporter involved in vitamin B12 uptake, BtuC"/>
    <property type="match status" value="1"/>
</dbReference>
<dbReference type="RefSeq" id="WP_281046282.1">
    <property type="nucleotide sequence ID" value="NZ_JARYGZ010000005.1"/>
</dbReference>
<comment type="similarity">
    <text evidence="2">Belongs to the binding-protein-dependent transport system permease family. FecCD subfamily.</text>
</comment>
<evidence type="ECO:0000256" key="4">
    <source>
        <dbReference type="ARBA" id="ARBA00022475"/>
    </source>
</evidence>
<keyword evidence="10" id="KW-1185">Reference proteome</keyword>
<dbReference type="Pfam" id="PF01032">
    <property type="entry name" value="FecCD"/>
    <property type="match status" value="1"/>
</dbReference>
<dbReference type="CDD" id="cd06550">
    <property type="entry name" value="TM_ABC_iron-siderophores_like"/>
    <property type="match status" value="1"/>
</dbReference>
<comment type="caution">
    <text evidence="9">The sequence shown here is derived from an EMBL/GenBank/DDBJ whole genome shotgun (WGS) entry which is preliminary data.</text>
</comment>
<comment type="subcellular location">
    <subcellularLocation>
        <location evidence="1">Cell membrane</location>
        <topology evidence="1">Multi-pass membrane protein</topology>
    </subcellularLocation>
</comment>
<dbReference type="PANTHER" id="PTHR30472">
    <property type="entry name" value="FERRIC ENTEROBACTIN TRANSPORT SYSTEM PERMEASE PROTEIN"/>
    <property type="match status" value="1"/>
</dbReference>
<dbReference type="Gene3D" id="1.10.3470.10">
    <property type="entry name" value="ABC transporter involved in vitamin B12 uptake, BtuC"/>
    <property type="match status" value="1"/>
</dbReference>
<reference evidence="9" key="1">
    <citation type="submission" date="2023-04" db="EMBL/GenBank/DDBJ databases">
        <title>Sphingomonas sp. MAHUQ-71 isolated from rice field.</title>
        <authorList>
            <person name="Huq M.A."/>
        </authorList>
    </citation>
    <scope>NUCLEOTIDE SEQUENCE</scope>
    <source>
        <strain evidence="9">MAHUQ-71</strain>
    </source>
</reference>
<sequence>MSRLLIPLLVVVLVALAGVSLLAGTVWLSPADVFDGLTSGRETLSRLIVTDIRLPRMVLALMVGGILGLSGAVLQGLLRNPLAEPGLLGVSSGASLGAVIAIYYGFAHLTSLAAPGFALVGGLVTAGLALALSRSGGTLALILAGSAVSAIAAAGVSLALNLAPNPYAAYEITTWLMGSLSDRSWDHVRLAGPFILAGAALLLSTGRALDALSLGEAQAESLGVHVARTRILALFGTAMGVGAATAVAGAIGFVGLVAPHLVRALVGHRPGKVLVPATLTGAIIVVAADIGTRLFHFQAGPELRLGVLISLIGAPFFLWLVLHLKRTAP</sequence>
<gene>
    <name evidence="9" type="ORF">QGN17_19535</name>
</gene>
<name>A0ABT6N755_9SPHN</name>
<dbReference type="Proteomes" id="UP001160625">
    <property type="component" value="Unassembled WGS sequence"/>
</dbReference>
<evidence type="ECO:0000313" key="10">
    <source>
        <dbReference type="Proteomes" id="UP001160625"/>
    </source>
</evidence>
<feature type="transmembrane region" description="Helical" evidence="8">
    <location>
        <begin position="303"/>
        <end position="322"/>
    </location>
</feature>
<evidence type="ECO:0000256" key="7">
    <source>
        <dbReference type="ARBA" id="ARBA00023136"/>
    </source>
</evidence>
<feature type="transmembrane region" description="Helical" evidence="8">
    <location>
        <begin position="112"/>
        <end position="132"/>
    </location>
</feature>
<evidence type="ECO:0000256" key="5">
    <source>
        <dbReference type="ARBA" id="ARBA00022692"/>
    </source>
</evidence>